<sequence>YYPKRSPPFFKAEGAASKAATSEHSEVYRATEAKSTLRKALGDGDSSGSNKETEPTGTLAAGNYCVRSITSPYIRNGRRVYLTDWESTEEPADNLPLEMVAAFNRRRRAPVRRAFIEDEAGHTRERRRPSADAPRSRRRPLRVLSYYAEGPRCVRAAIGLLLVARGPACGLSRHARAAPALSSR</sequence>
<feature type="region of interest" description="Disordered" evidence="1">
    <location>
        <begin position="12"/>
        <end position="58"/>
    </location>
</feature>
<gene>
    <name evidence="2" type="ORF">GN958_ATG07139</name>
</gene>
<evidence type="ECO:0000313" key="2">
    <source>
        <dbReference type="EMBL" id="KAF4143667.1"/>
    </source>
</evidence>
<evidence type="ECO:0000256" key="1">
    <source>
        <dbReference type="SAM" id="MobiDB-lite"/>
    </source>
</evidence>
<comment type="caution">
    <text evidence="2">The sequence shown here is derived from an EMBL/GenBank/DDBJ whole genome shotgun (WGS) entry which is preliminary data.</text>
</comment>
<dbReference type="EMBL" id="JAACNO010000999">
    <property type="protein sequence ID" value="KAF4143667.1"/>
    <property type="molecule type" value="Genomic_DNA"/>
</dbReference>
<name>A0A8S9UVC2_PHYIN</name>
<protein>
    <submittedName>
        <fullName evidence="2">Uncharacterized protein</fullName>
    </submittedName>
</protein>
<organism evidence="2 3">
    <name type="scientific">Phytophthora infestans</name>
    <name type="common">Potato late blight agent</name>
    <name type="synonym">Botrytis infestans</name>
    <dbReference type="NCBI Taxonomy" id="4787"/>
    <lineage>
        <taxon>Eukaryota</taxon>
        <taxon>Sar</taxon>
        <taxon>Stramenopiles</taxon>
        <taxon>Oomycota</taxon>
        <taxon>Peronosporomycetes</taxon>
        <taxon>Peronosporales</taxon>
        <taxon>Peronosporaceae</taxon>
        <taxon>Phytophthora</taxon>
    </lineage>
</organism>
<proteinExistence type="predicted"/>
<dbReference type="Proteomes" id="UP000704712">
    <property type="component" value="Unassembled WGS sequence"/>
</dbReference>
<feature type="compositionally biased region" description="Basic and acidic residues" evidence="1">
    <location>
        <begin position="21"/>
        <end position="32"/>
    </location>
</feature>
<accession>A0A8S9UVC2</accession>
<dbReference type="AlphaFoldDB" id="A0A8S9UVC2"/>
<evidence type="ECO:0000313" key="3">
    <source>
        <dbReference type="Proteomes" id="UP000704712"/>
    </source>
</evidence>
<reference evidence="2" key="1">
    <citation type="submission" date="2020-03" db="EMBL/GenBank/DDBJ databases">
        <title>Hybrid Assembly of Korean Phytophthora infestans isolates.</title>
        <authorList>
            <person name="Prokchorchik M."/>
            <person name="Lee Y."/>
            <person name="Seo J."/>
            <person name="Cho J.-H."/>
            <person name="Park Y.-E."/>
            <person name="Jang D.-C."/>
            <person name="Im J.-S."/>
            <person name="Choi J.-G."/>
            <person name="Park H.-J."/>
            <person name="Lee G.-B."/>
            <person name="Lee Y.-G."/>
            <person name="Hong S.-Y."/>
            <person name="Cho K."/>
            <person name="Sohn K.H."/>
        </authorList>
    </citation>
    <scope>NUCLEOTIDE SEQUENCE</scope>
    <source>
        <strain evidence="2">KR_2_A2</strain>
    </source>
</reference>
<feature type="non-terminal residue" evidence="2">
    <location>
        <position position="184"/>
    </location>
</feature>